<evidence type="ECO:0000256" key="5">
    <source>
        <dbReference type="ARBA" id="ARBA00022531"/>
    </source>
</evidence>
<dbReference type="GO" id="GO:0016020">
    <property type="term" value="C:membrane"/>
    <property type="evidence" value="ECO:0007669"/>
    <property type="project" value="InterPro"/>
</dbReference>
<feature type="binding site" evidence="7">
    <location>
        <position position="73"/>
    </location>
    <ligand>
        <name>chlorophyll a</name>
        <dbReference type="ChEBI" id="CHEBI:58416"/>
        <label>1</label>
    </ligand>
</feature>
<feature type="binding site" description="axial binding residue" evidence="7">
    <location>
        <position position="78"/>
    </location>
    <ligand>
        <name>chlorophyll b</name>
        <dbReference type="ChEBI" id="CHEBI:61721"/>
        <label>1</label>
    </ligand>
    <ligandPart>
        <name>Mg</name>
        <dbReference type="ChEBI" id="CHEBI:25107"/>
    </ligandPart>
</feature>
<keyword evidence="7" id="KW-0148">Chlorophyll</keyword>
<feature type="binding site" evidence="7">
    <location>
        <position position="173"/>
    </location>
    <ligand>
        <name>chlorophyll a</name>
        <dbReference type="ChEBI" id="CHEBI:58416"/>
        <label>1</label>
    </ligand>
</feature>
<comment type="subcellular location">
    <subcellularLocation>
        <location evidence="2">Plastid</location>
        <location evidence="2">Chloroplast</location>
    </subcellularLocation>
</comment>
<feature type="binding site" evidence="7">
    <location>
        <position position="76"/>
    </location>
    <ligand>
        <name>chlorophyll a</name>
        <dbReference type="ChEBI" id="CHEBI:58416"/>
        <label>1</label>
    </ligand>
</feature>
<name>A0AAD7U8X8_9STRA</name>
<dbReference type="Pfam" id="PF00504">
    <property type="entry name" value="Chloroa_b-bind"/>
    <property type="match status" value="1"/>
</dbReference>
<dbReference type="SUPFAM" id="SSF103511">
    <property type="entry name" value="Chlorophyll a-b binding protein"/>
    <property type="match status" value="1"/>
</dbReference>
<dbReference type="Proteomes" id="UP001230188">
    <property type="component" value="Unassembled WGS sequence"/>
</dbReference>
<dbReference type="GO" id="GO:0009507">
    <property type="term" value="C:chloroplast"/>
    <property type="evidence" value="ECO:0007669"/>
    <property type="project" value="UniProtKB-SubCell"/>
</dbReference>
<feature type="binding site" evidence="7">
    <location>
        <position position="179"/>
    </location>
    <ligand>
        <name>chlorophyll a</name>
        <dbReference type="ChEBI" id="CHEBI:58416"/>
        <label>1</label>
    </ligand>
</feature>
<keyword evidence="6" id="KW-0934">Plastid</keyword>
<evidence type="ECO:0000256" key="7">
    <source>
        <dbReference type="PIRSR" id="PIRSR601344-1"/>
    </source>
</evidence>
<keyword evidence="10" id="KW-1185">Reference proteome</keyword>
<dbReference type="Gene3D" id="1.10.3460.10">
    <property type="entry name" value="Chlorophyll a/b binding protein domain"/>
    <property type="match status" value="1"/>
</dbReference>
<feature type="chain" id="PRO_5042206493" evidence="8">
    <location>
        <begin position="16"/>
        <end position="204"/>
    </location>
</feature>
<keyword evidence="5" id="KW-0602">Photosynthesis</keyword>
<reference evidence="9" key="1">
    <citation type="submission" date="2023-01" db="EMBL/GenBank/DDBJ databases">
        <title>Metagenome sequencing of chrysophaentin producing Chrysophaeum taylorii.</title>
        <authorList>
            <person name="Davison J."/>
            <person name="Bewley C."/>
        </authorList>
    </citation>
    <scope>NUCLEOTIDE SEQUENCE</scope>
    <source>
        <strain evidence="9">NIES-1699</strain>
    </source>
</reference>
<dbReference type="GO" id="GO:0009765">
    <property type="term" value="P:photosynthesis, light harvesting"/>
    <property type="evidence" value="ECO:0007669"/>
    <property type="project" value="InterPro"/>
</dbReference>
<feature type="signal peptide" evidence="8">
    <location>
        <begin position="1"/>
        <end position="15"/>
    </location>
</feature>
<evidence type="ECO:0000313" key="10">
    <source>
        <dbReference type="Proteomes" id="UP001230188"/>
    </source>
</evidence>
<keyword evidence="4" id="KW-0150">Chloroplast</keyword>
<gene>
    <name evidence="9" type="ORF">CTAYLR_008557</name>
</gene>
<evidence type="ECO:0000256" key="8">
    <source>
        <dbReference type="SAM" id="SignalP"/>
    </source>
</evidence>
<evidence type="ECO:0000256" key="4">
    <source>
        <dbReference type="ARBA" id="ARBA00022528"/>
    </source>
</evidence>
<dbReference type="EMBL" id="JAQMWT010000584">
    <property type="protein sequence ID" value="KAJ8599168.1"/>
    <property type="molecule type" value="Genomic_DNA"/>
</dbReference>
<dbReference type="InterPro" id="IPR001344">
    <property type="entry name" value="Chloro_AB-bd_pln"/>
</dbReference>
<keyword evidence="7" id="KW-0157">Chromophore</keyword>
<protein>
    <submittedName>
        <fullName evidence="9">Uncharacterized protein</fullName>
    </submittedName>
</protein>
<dbReference type="PANTHER" id="PTHR21649">
    <property type="entry name" value="CHLOROPHYLL A/B BINDING PROTEIN"/>
    <property type="match status" value="1"/>
</dbReference>
<proteinExistence type="inferred from homology"/>
<dbReference type="InterPro" id="IPR022796">
    <property type="entry name" value="Chloroa_b-bind"/>
</dbReference>
<organism evidence="9 10">
    <name type="scientific">Chrysophaeum taylorii</name>
    <dbReference type="NCBI Taxonomy" id="2483200"/>
    <lineage>
        <taxon>Eukaryota</taxon>
        <taxon>Sar</taxon>
        <taxon>Stramenopiles</taxon>
        <taxon>Ochrophyta</taxon>
        <taxon>Pelagophyceae</taxon>
        <taxon>Pelagomonadales</taxon>
        <taxon>Pelagomonadaceae</taxon>
        <taxon>Chrysophaeum</taxon>
    </lineage>
</organism>
<dbReference type="GO" id="GO:0016168">
    <property type="term" value="F:chlorophyll binding"/>
    <property type="evidence" value="ECO:0007669"/>
    <property type="project" value="UniProtKB-KW"/>
</dbReference>
<keyword evidence="8" id="KW-0732">Signal</keyword>
<evidence type="ECO:0000313" key="9">
    <source>
        <dbReference type="EMBL" id="KAJ8599168.1"/>
    </source>
</evidence>
<dbReference type="AlphaFoldDB" id="A0AAD7U8X8"/>
<sequence length="204" mass="22172">MIPAAFCVLFYVADGFAPVAQQQQHNTVALSAMSKSIPFIKAPKGLEGYVGNEEFDPFGFAEIFDIKFLREAEIKHGRVSMLAIAGFVAPELGLKFPGAPAEIYGHPNPIKAATAVPPEAWFALILGAGIVEWVSNKGKMTYFDMFDDREPGDFSWDPYNFMKPGMEEEMKLKEITHCRAAMIGIGGMIHGAFVTGTGLFGATA</sequence>
<feature type="binding site" evidence="7">
    <location>
        <position position="174"/>
    </location>
    <ligand>
        <name>chlorophyll a</name>
        <dbReference type="ChEBI" id="CHEBI:58416"/>
        <label>1</label>
    </ligand>
</feature>
<comment type="caution">
    <text evidence="9">The sequence shown here is derived from an EMBL/GenBank/DDBJ whole genome shotgun (WGS) entry which is preliminary data.</text>
</comment>
<comment type="similarity">
    <text evidence="3">Belongs to the fucoxanthin chlorophyll protein family.</text>
</comment>
<evidence type="ECO:0000256" key="1">
    <source>
        <dbReference type="ARBA" id="ARBA00004022"/>
    </source>
</evidence>
<comment type="function">
    <text evidence="1">The light-harvesting complex (LHC) functions as a light receptor, it captures and delivers excitation energy to photosystems with which it is closely associated. Energy is transferred from the carotenoid and chlorophyll C (or B) to chlorophyll A and the photosynthetic reaction centers where it is used to synthesize ATP and reducing power.</text>
</comment>
<evidence type="ECO:0000256" key="3">
    <source>
        <dbReference type="ARBA" id="ARBA00005933"/>
    </source>
</evidence>
<evidence type="ECO:0000256" key="6">
    <source>
        <dbReference type="ARBA" id="ARBA00022640"/>
    </source>
</evidence>
<evidence type="ECO:0000256" key="2">
    <source>
        <dbReference type="ARBA" id="ARBA00004229"/>
    </source>
</evidence>
<accession>A0AAD7U8X8</accession>